<accession>A0A1N6R507</accession>
<name>A0A1N6R507_9GAMM</name>
<evidence type="ECO:0000256" key="6">
    <source>
        <dbReference type="ARBA" id="ARBA00037589"/>
    </source>
</evidence>
<dbReference type="InterPro" id="IPR003754">
    <property type="entry name" value="4pyrrol_synth_uPrphyn_synth"/>
</dbReference>
<dbReference type="PANTHER" id="PTHR38042:SF1">
    <property type="entry name" value="UROPORPHYRINOGEN-III SYNTHASE, CHLOROPLASTIC"/>
    <property type="match status" value="1"/>
</dbReference>
<keyword evidence="5 9" id="KW-0627">Porphyrin biosynthesis</keyword>
<organism evidence="11 12">
    <name type="scientific">Solilutibacter tolerans</name>
    <dbReference type="NCBI Taxonomy" id="1604334"/>
    <lineage>
        <taxon>Bacteria</taxon>
        <taxon>Pseudomonadati</taxon>
        <taxon>Pseudomonadota</taxon>
        <taxon>Gammaproteobacteria</taxon>
        <taxon>Lysobacterales</taxon>
        <taxon>Lysobacteraceae</taxon>
        <taxon>Solilutibacter</taxon>
    </lineage>
</organism>
<dbReference type="UniPathway" id="UPA00251">
    <property type="reaction ID" value="UER00320"/>
</dbReference>
<dbReference type="RefSeq" id="WP_076585702.1">
    <property type="nucleotide sequence ID" value="NZ_FTLW01000002.1"/>
</dbReference>
<dbReference type="InterPro" id="IPR039793">
    <property type="entry name" value="UROS/Hem4"/>
</dbReference>
<dbReference type="GO" id="GO:0006782">
    <property type="term" value="P:protoporphyrinogen IX biosynthetic process"/>
    <property type="evidence" value="ECO:0007669"/>
    <property type="project" value="UniProtKB-UniRule"/>
</dbReference>
<evidence type="ECO:0000256" key="2">
    <source>
        <dbReference type="ARBA" id="ARBA00008133"/>
    </source>
</evidence>
<dbReference type="Proteomes" id="UP000241788">
    <property type="component" value="Unassembled WGS sequence"/>
</dbReference>
<dbReference type="STRING" id="1604334.SAMN05421546_0896"/>
<proteinExistence type="inferred from homology"/>
<dbReference type="GO" id="GO:0006780">
    <property type="term" value="P:uroporphyrinogen III biosynthetic process"/>
    <property type="evidence" value="ECO:0007669"/>
    <property type="project" value="UniProtKB-UniRule"/>
</dbReference>
<sequence length="252" mass="27303">MDDVDFHLISLRPVGGHEGLRRAARRRGGKVMAMSPRRIALPSNGQTRRQLLDALTCTCVVFTSPDAVRAASKLRALKAKRGQQFFGVGEGTRRALQRVGVASAKAPDRMDSEGLLAMPEMLALKRGDALGLVTAPGGRGEIARQLQMRGVRIVRADVYAREPVTITNATWQRLRQVLDDATSPTFLALSSGEAFDAFIAQTPSALSKRLRNVTLVAASDRLAALARTHGFRDIRRATSARPQDLLAAINIA</sequence>
<dbReference type="InterPro" id="IPR036108">
    <property type="entry name" value="4pyrrol_syn_uPrphyn_synt_sf"/>
</dbReference>
<dbReference type="SUPFAM" id="SSF69618">
    <property type="entry name" value="HemD-like"/>
    <property type="match status" value="1"/>
</dbReference>
<dbReference type="Pfam" id="PF02602">
    <property type="entry name" value="HEM4"/>
    <property type="match status" value="1"/>
</dbReference>
<comment type="pathway">
    <text evidence="1 9">Porphyrin-containing compound metabolism; protoporphyrin-IX biosynthesis; coproporphyrinogen-III from 5-aminolevulinate: step 3/4.</text>
</comment>
<evidence type="ECO:0000313" key="12">
    <source>
        <dbReference type="Proteomes" id="UP000241788"/>
    </source>
</evidence>
<feature type="domain" description="Tetrapyrrole biosynthesis uroporphyrinogen III synthase" evidence="10">
    <location>
        <begin position="20"/>
        <end position="246"/>
    </location>
</feature>
<evidence type="ECO:0000256" key="1">
    <source>
        <dbReference type="ARBA" id="ARBA00004772"/>
    </source>
</evidence>
<dbReference type="EMBL" id="FTLW01000002">
    <property type="protein sequence ID" value="SIQ23990.1"/>
    <property type="molecule type" value="Genomic_DNA"/>
</dbReference>
<comment type="catalytic activity">
    <reaction evidence="8 9">
        <text>hydroxymethylbilane = uroporphyrinogen III + H2O</text>
        <dbReference type="Rhea" id="RHEA:18965"/>
        <dbReference type="ChEBI" id="CHEBI:15377"/>
        <dbReference type="ChEBI" id="CHEBI:57308"/>
        <dbReference type="ChEBI" id="CHEBI:57845"/>
        <dbReference type="EC" id="4.2.1.75"/>
    </reaction>
</comment>
<dbReference type="GO" id="GO:0004852">
    <property type="term" value="F:uroporphyrinogen-III synthase activity"/>
    <property type="evidence" value="ECO:0007669"/>
    <property type="project" value="UniProtKB-UniRule"/>
</dbReference>
<evidence type="ECO:0000259" key="10">
    <source>
        <dbReference type="Pfam" id="PF02602"/>
    </source>
</evidence>
<evidence type="ECO:0000256" key="7">
    <source>
        <dbReference type="ARBA" id="ARBA00040167"/>
    </source>
</evidence>
<dbReference type="EC" id="4.2.1.75" evidence="3 9"/>
<dbReference type="AlphaFoldDB" id="A0A1N6R507"/>
<evidence type="ECO:0000313" key="11">
    <source>
        <dbReference type="EMBL" id="SIQ23990.1"/>
    </source>
</evidence>
<keyword evidence="4 9" id="KW-0456">Lyase</keyword>
<evidence type="ECO:0000256" key="5">
    <source>
        <dbReference type="ARBA" id="ARBA00023244"/>
    </source>
</evidence>
<evidence type="ECO:0000256" key="4">
    <source>
        <dbReference type="ARBA" id="ARBA00023239"/>
    </source>
</evidence>
<evidence type="ECO:0000256" key="9">
    <source>
        <dbReference type="RuleBase" id="RU366031"/>
    </source>
</evidence>
<reference evidence="12" key="1">
    <citation type="submission" date="2017-01" db="EMBL/GenBank/DDBJ databases">
        <authorList>
            <person name="Varghese N."/>
            <person name="Submissions S."/>
        </authorList>
    </citation>
    <scope>NUCLEOTIDE SEQUENCE [LARGE SCALE GENOMIC DNA]</scope>
    <source>
        <strain evidence="12">UM1</strain>
    </source>
</reference>
<dbReference type="CDD" id="cd06578">
    <property type="entry name" value="HemD"/>
    <property type="match status" value="1"/>
</dbReference>
<comment type="function">
    <text evidence="6 9">Catalyzes cyclization of the linear tetrapyrrole, hydroxymethylbilane, to the macrocyclic uroporphyrinogen III.</text>
</comment>
<dbReference type="PANTHER" id="PTHR38042">
    <property type="entry name" value="UROPORPHYRINOGEN-III SYNTHASE, CHLOROPLASTIC"/>
    <property type="match status" value="1"/>
</dbReference>
<evidence type="ECO:0000256" key="8">
    <source>
        <dbReference type="ARBA" id="ARBA00048617"/>
    </source>
</evidence>
<protein>
    <recommendedName>
        <fullName evidence="7 9">Uroporphyrinogen-III synthase</fullName>
        <ecNumber evidence="3 9">4.2.1.75</ecNumber>
    </recommendedName>
</protein>
<gene>
    <name evidence="11" type="ORF">SAMN05421546_0896</name>
</gene>
<dbReference type="OrthoDB" id="9787650at2"/>
<comment type="similarity">
    <text evidence="2 9">Belongs to the uroporphyrinogen-III synthase family.</text>
</comment>
<evidence type="ECO:0000256" key="3">
    <source>
        <dbReference type="ARBA" id="ARBA00013109"/>
    </source>
</evidence>
<dbReference type="Gene3D" id="3.40.50.10090">
    <property type="match status" value="2"/>
</dbReference>
<keyword evidence="12" id="KW-1185">Reference proteome</keyword>